<sequence>MASMAGSSDLDIVTDLETAQARHLAGLDEQLVRVEARAQSAAEKYIAAKAATAEACRALSLSPQDSKLQMRRRHAEIREGMRKKSHDTAQRVLQDTLRSRQAMRAMMDGEGLTLHETLDYPVSLLPQCSPPEPGSLQSILPATHGEVLPWADFSSGTSTIFDRLDNSIRAYNKPNSSLVHSLQIQRAVAPSEIRTQLSHFMEPVNMAAAALNIAVECCIGGEGRGISHADMVLCPAGAHSNAESLSKHILGTVLVTPNFQLRRGERLEAALKDPDRKDAIESVIQQVQSWKTELLRTNVPPTERQARWRKTGTDADSLSASTCSTNPSAASDQTTFTLKRKHGEQLHASSGEGSEQAIAADTTPLPSRKRQRISAEHALEPSTGALASVISPCVPAPAAEDILLLSELGLTDELITSSPYGYTLKGSWRGEPAAVKLFHQRQKGALEAYELEKHNYNSKLNALQGTAVPSFLGSGLLVHSAGPVIVLSYEGKPIAEDGSLSRRERTSAQSALSALHSRGGAHGDVHLSKFVVKDGVAKLVDFDQSVFPGLRKSIAAEKHAMQALLARDFPSRRLH</sequence>
<evidence type="ECO:0000313" key="2">
    <source>
        <dbReference type="EMBL" id="CAL5219840.1"/>
    </source>
</evidence>
<evidence type="ECO:0000256" key="1">
    <source>
        <dbReference type="SAM" id="MobiDB-lite"/>
    </source>
</evidence>
<dbReference type="InterPro" id="IPR052396">
    <property type="entry name" value="Meiotic_Drive_Suppr_Kinase"/>
</dbReference>
<dbReference type="EMBL" id="CAXHTA020000002">
    <property type="protein sequence ID" value="CAL5219840.1"/>
    <property type="molecule type" value="Genomic_DNA"/>
</dbReference>
<gene>
    <name evidence="2" type="primary">g1755</name>
    <name evidence="2" type="ORF">VP750_LOCUS1499</name>
</gene>
<keyword evidence="3" id="KW-1185">Reference proteome</keyword>
<dbReference type="PANTHER" id="PTHR37171:SF1">
    <property type="entry name" value="SERINE_THREONINE-PROTEIN KINASE YRZF-RELATED"/>
    <property type="match status" value="1"/>
</dbReference>
<reference evidence="2 3" key="1">
    <citation type="submission" date="2024-06" db="EMBL/GenBank/DDBJ databases">
        <authorList>
            <person name="Kraege A."/>
            <person name="Thomma B."/>
        </authorList>
    </citation>
    <scope>NUCLEOTIDE SEQUENCE [LARGE SCALE GENOMIC DNA]</scope>
</reference>
<feature type="region of interest" description="Disordered" evidence="1">
    <location>
        <begin position="296"/>
        <end position="374"/>
    </location>
</feature>
<proteinExistence type="predicted"/>
<comment type="caution">
    <text evidence="2">The sequence shown here is derived from an EMBL/GenBank/DDBJ whole genome shotgun (WGS) entry which is preliminary data.</text>
</comment>
<dbReference type="InterPro" id="IPR011009">
    <property type="entry name" value="Kinase-like_dom_sf"/>
</dbReference>
<protein>
    <submittedName>
        <fullName evidence="2">G1755 protein</fullName>
    </submittedName>
</protein>
<organism evidence="2 3">
    <name type="scientific">Coccomyxa viridis</name>
    <dbReference type="NCBI Taxonomy" id="1274662"/>
    <lineage>
        <taxon>Eukaryota</taxon>
        <taxon>Viridiplantae</taxon>
        <taxon>Chlorophyta</taxon>
        <taxon>core chlorophytes</taxon>
        <taxon>Trebouxiophyceae</taxon>
        <taxon>Trebouxiophyceae incertae sedis</taxon>
        <taxon>Coccomyxaceae</taxon>
        <taxon>Coccomyxa</taxon>
    </lineage>
</organism>
<name>A0ABP1FMK4_9CHLO</name>
<feature type="compositionally biased region" description="Polar residues" evidence="1">
    <location>
        <begin position="314"/>
        <end position="337"/>
    </location>
</feature>
<accession>A0ABP1FMK4</accession>
<dbReference type="PANTHER" id="PTHR37171">
    <property type="entry name" value="SERINE/THREONINE-PROTEIN KINASE YRZF-RELATED"/>
    <property type="match status" value="1"/>
</dbReference>
<dbReference type="SUPFAM" id="SSF56112">
    <property type="entry name" value="Protein kinase-like (PK-like)"/>
    <property type="match status" value="1"/>
</dbReference>
<dbReference type="Proteomes" id="UP001497392">
    <property type="component" value="Unassembled WGS sequence"/>
</dbReference>
<evidence type="ECO:0000313" key="3">
    <source>
        <dbReference type="Proteomes" id="UP001497392"/>
    </source>
</evidence>